<dbReference type="OrthoDB" id="425534at2759"/>
<dbReference type="PROSITE" id="PS51257">
    <property type="entry name" value="PROKAR_LIPOPROTEIN"/>
    <property type="match status" value="1"/>
</dbReference>
<sequence length="606" mass="66889">MALLHRARGAPVALSLLLALLIGCVLFSGLANVAAKGDVLPTPTWSRYCATPFEACSTIEVYQYWEEKKNRLNFTVDALLKEPSSKDTLTIWMVMDDPDINVAKSFFREGIDVVIVHTRGSHQSDSFMTCAKTSKPYDEQCWMSEACATELAAAASMTGSPLNMSHYTADQAAHDLNRALRTLGNERFNVVLGQGLSSMLVLRFLQHHQDTRAAVVLLDYVNPLKFDVYKYFGGSGMDVALQHILALCDDQVGCVGRLGATEGSWHRLVALMNRAKEGKLSCARRLKWGSNKGDATVFFDRLRAVLALMLRYPAYPFLRSKADLLSLIPSFLYRLQRCSDQDVAALNKLFDYLGGEKNYECPGSIPLQMHWLVNHFISEAAPDNIGVFHKSAAASRLFLPALRSLSSFHAAATKFPRIPRSAASQVLPVNATQQILLLAADADALLPEGAASQLALAFHKLGSSVQVRQVRGIANQPAAMLTTCLTYNLKMLKEHGRWADEARCTLDSPYQIDFFNSATDVYYGTSDAWDFDKPNTDETDGGSGDDDSGGRSRLSAILRFIFYGLLLLLLLGGIGAGGYFAYGYLRARGTFSYSRINDNFYENLHQ</sequence>
<comment type="caution">
    <text evidence="4">The sequence shown here is derived from an EMBL/GenBank/DDBJ whole genome shotgun (WGS) entry which is preliminary data.</text>
</comment>
<name>A0A836IK71_9TRYP</name>
<dbReference type="InterPro" id="IPR029058">
    <property type="entry name" value="AB_hydrolase_fold"/>
</dbReference>
<dbReference type="Gene3D" id="3.40.50.1820">
    <property type="entry name" value="alpha/beta hydrolase"/>
    <property type="match status" value="1"/>
</dbReference>
<feature type="transmembrane region" description="Helical" evidence="1">
    <location>
        <begin position="560"/>
        <end position="585"/>
    </location>
</feature>
<keyword evidence="5" id="KW-1185">Reference proteome</keyword>
<proteinExistence type="predicted"/>
<dbReference type="RefSeq" id="XP_067754891.1">
    <property type="nucleotide sequence ID" value="XM_067898734.1"/>
</dbReference>
<reference evidence="4 5" key="1">
    <citation type="submission" date="2021-02" db="EMBL/GenBank/DDBJ databases">
        <title>Porcisia hertigi Genome sequencing and assembly.</title>
        <authorList>
            <person name="Almutairi H."/>
            <person name="Gatherer D."/>
        </authorList>
    </citation>
    <scope>NUCLEOTIDE SEQUENCE [LARGE SCALE GENOMIC DNA]</scope>
    <source>
        <strain evidence="4 5">C119</strain>
    </source>
</reference>
<dbReference type="KEGG" id="phet:94288811"/>
<evidence type="ECO:0000256" key="1">
    <source>
        <dbReference type="SAM" id="Phobius"/>
    </source>
</evidence>
<dbReference type="Proteomes" id="UP000674318">
    <property type="component" value="Chromosome 32"/>
</dbReference>
<keyword evidence="1" id="KW-0812">Transmembrane</keyword>
<keyword evidence="1" id="KW-1133">Transmembrane helix</keyword>
<protein>
    <recommendedName>
        <fullName evidence="3">AB hydrolase-1 domain-containing protein</fullName>
    </recommendedName>
</protein>
<feature type="chain" id="PRO_5032583248" description="AB hydrolase-1 domain-containing protein" evidence="2">
    <location>
        <begin position="36"/>
        <end position="606"/>
    </location>
</feature>
<dbReference type="Pfam" id="PF00561">
    <property type="entry name" value="Abhydrolase_1"/>
    <property type="match status" value="1"/>
</dbReference>
<dbReference type="EMBL" id="JAFJZO010000032">
    <property type="protein sequence ID" value="KAG5496408.1"/>
    <property type="molecule type" value="Genomic_DNA"/>
</dbReference>
<feature type="signal peptide" evidence="2">
    <location>
        <begin position="1"/>
        <end position="35"/>
    </location>
</feature>
<gene>
    <name evidence="4" type="ORF">JKF63_02710</name>
</gene>
<evidence type="ECO:0000256" key="2">
    <source>
        <dbReference type="SAM" id="SignalP"/>
    </source>
</evidence>
<accession>A0A836IK71</accession>
<evidence type="ECO:0000313" key="4">
    <source>
        <dbReference type="EMBL" id="KAG5496408.1"/>
    </source>
</evidence>
<dbReference type="AlphaFoldDB" id="A0A836IK71"/>
<organism evidence="4 5">
    <name type="scientific">Porcisia hertigi</name>
    <dbReference type="NCBI Taxonomy" id="2761500"/>
    <lineage>
        <taxon>Eukaryota</taxon>
        <taxon>Discoba</taxon>
        <taxon>Euglenozoa</taxon>
        <taxon>Kinetoplastea</taxon>
        <taxon>Metakinetoplastina</taxon>
        <taxon>Trypanosomatida</taxon>
        <taxon>Trypanosomatidae</taxon>
        <taxon>Leishmaniinae</taxon>
        <taxon>Porcisia</taxon>
    </lineage>
</organism>
<dbReference type="GeneID" id="94288811"/>
<keyword evidence="2" id="KW-0732">Signal</keyword>
<keyword evidence="1" id="KW-0472">Membrane</keyword>
<dbReference type="InterPro" id="IPR000073">
    <property type="entry name" value="AB_hydrolase_1"/>
</dbReference>
<feature type="domain" description="AB hydrolase-1" evidence="3">
    <location>
        <begin position="101"/>
        <end position="219"/>
    </location>
</feature>
<evidence type="ECO:0000259" key="3">
    <source>
        <dbReference type="Pfam" id="PF00561"/>
    </source>
</evidence>
<dbReference type="SUPFAM" id="SSF53474">
    <property type="entry name" value="alpha/beta-Hydrolases"/>
    <property type="match status" value="1"/>
</dbReference>
<evidence type="ECO:0000313" key="5">
    <source>
        <dbReference type="Proteomes" id="UP000674318"/>
    </source>
</evidence>